<dbReference type="Proteomes" id="UP001642484">
    <property type="component" value="Unassembled WGS sequence"/>
</dbReference>
<accession>A0ABP0Q1D5</accession>
<name>A0ABP0Q1D5_9DINO</name>
<dbReference type="EMBL" id="CAXAMN010023908">
    <property type="protein sequence ID" value="CAK9082077.1"/>
    <property type="molecule type" value="Genomic_DNA"/>
</dbReference>
<evidence type="ECO:0000313" key="1">
    <source>
        <dbReference type="EMBL" id="CAK9082077.1"/>
    </source>
</evidence>
<evidence type="ECO:0000313" key="2">
    <source>
        <dbReference type="Proteomes" id="UP001642484"/>
    </source>
</evidence>
<protein>
    <submittedName>
        <fullName evidence="1">Uncharacterized protein</fullName>
    </submittedName>
</protein>
<feature type="non-terminal residue" evidence="1">
    <location>
        <position position="1"/>
    </location>
</feature>
<comment type="caution">
    <text evidence="1">The sequence shown here is derived from an EMBL/GenBank/DDBJ whole genome shotgun (WGS) entry which is preliminary data.</text>
</comment>
<gene>
    <name evidence="1" type="ORF">CCMP2556_LOCUS40106</name>
</gene>
<sequence>THEEGGVHAAAMKHGLAPAADIHFMQIPVCAGHADDGYIYDQEGVNLTLQSAARSITESLNKLSTDGVVVRDRSTGEVCAFHGFVVNFKGDWKYLAQLFNMTKTAQKEEVCWKCGATKGTNDPELCYVNLSPDAPWRAVVTPPWTQRPAYADLEDRHRLVVGKCMVQLYVRMARKALDSN</sequence>
<keyword evidence="2" id="KW-1185">Reference proteome</keyword>
<reference evidence="1 2" key="1">
    <citation type="submission" date="2024-02" db="EMBL/GenBank/DDBJ databases">
        <authorList>
            <person name="Chen Y."/>
            <person name="Shah S."/>
            <person name="Dougan E. K."/>
            <person name="Thang M."/>
            <person name="Chan C."/>
        </authorList>
    </citation>
    <scope>NUCLEOTIDE SEQUENCE [LARGE SCALE GENOMIC DNA]</scope>
</reference>
<proteinExistence type="predicted"/>
<feature type="non-terminal residue" evidence="1">
    <location>
        <position position="180"/>
    </location>
</feature>
<organism evidence="1 2">
    <name type="scientific">Durusdinium trenchii</name>
    <dbReference type="NCBI Taxonomy" id="1381693"/>
    <lineage>
        <taxon>Eukaryota</taxon>
        <taxon>Sar</taxon>
        <taxon>Alveolata</taxon>
        <taxon>Dinophyceae</taxon>
        <taxon>Suessiales</taxon>
        <taxon>Symbiodiniaceae</taxon>
        <taxon>Durusdinium</taxon>
    </lineage>
</organism>